<comment type="subcellular location">
    <subcellularLocation>
        <location evidence="1">Endomembrane system</location>
    </subcellularLocation>
</comment>
<keyword evidence="8" id="KW-0614">Plasmid</keyword>
<evidence type="ECO:0000256" key="5">
    <source>
        <dbReference type="ARBA" id="ARBA00022729"/>
    </source>
</evidence>
<keyword evidence="6" id="KW-0472">Membrane</keyword>
<protein>
    <submittedName>
        <fullName evidence="8">ABC transporter substrate-binding protein</fullName>
    </submittedName>
</protein>
<proteinExistence type="inferred from homology"/>
<evidence type="ECO:0000313" key="9">
    <source>
        <dbReference type="Proteomes" id="UP001430990"/>
    </source>
</evidence>
<keyword evidence="9" id="KW-1185">Reference proteome</keyword>
<dbReference type="InterPro" id="IPR006311">
    <property type="entry name" value="TAT_signal"/>
</dbReference>
<evidence type="ECO:0000256" key="1">
    <source>
        <dbReference type="ARBA" id="ARBA00004308"/>
    </source>
</evidence>
<keyword evidence="2" id="KW-0813">Transport</keyword>
<dbReference type="CDD" id="cd13553">
    <property type="entry name" value="PBP2_NrtA_CpmA_like"/>
    <property type="match status" value="1"/>
</dbReference>
<dbReference type="InterPro" id="IPR044527">
    <property type="entry name" value="NrtA/CpmA_ABC-bd_dom"/>
</dbReference>
<dbReference type="RefSeq" id="WP_231145921.1">
    <property type="nucleotide sequence ID" value="NZ_CP088102.1"/>
</dbReference>
<keyword evidence="5" id="KW-0732">Signal</keyword>
<accession>A0ABY3R3H2</accession>
<evidence type="ECO:0000256" key="7">
    <source>
        <dbReference type="ARBA" id="ARBA00024031"/>
    </source>
</evidence>
<sequence length="410" mass="45052">MANSIEEALLHGLFPEPVLRRQLLKSVGAATLLGALGTILPVSTLQAIAQEKKPLEKTKLNVGFLAITCAAPLIYGEQIGSYAKEGLAVSLQKIAGIALIRDKMVNGELDVSQQVMPVPLTMTAGLGGNQQSIKVLTILNQNGNSLVLAMKHKDNRDPKNWKGMTFAIPFDQSHQALQLRNYLAAHGLDPDNDVKYRVVPPTEYVSNLRVGSIDGFFGGEPGGQRAVFEGAGFIHLISREIWDGHPCCAVSAAESWITQNPNTFMAFYRAIVAASLHVSDDRNRAGMARVLSKPQYLNAPEVVIDQVITGRYADGLGAIKEDPKRVDYRPFPQYSAAIWLMTQLRRWKMLKEDIDYKALAEKVMLATDAARILKEEGVEPPPIAFGKELIFGREFDSAKPEEYLATLQKT</sequence>
<keyword evidence="4" id="KW-0997">Cell inner membrane</keyword>
<dbReference type="PANTHER" id="PTHR30024:SF7">
    <property type="entry name" value="NITRATE_NITRITE BINDING PROTEIN NRTA"/>
    <property type="match status" value="1"/>
</dbReference>
<organism evidence="8 9">
    <name type="scientific">Bradyrhizobium barranii</name>
    <dbReference type="NCBI Taxonomy" id="2992140"/>
    <lineage>
        <taxon>Bacteria</taxon>
        <taxon>Pseudomonadati</taxon>
        <taxon>Pseudomonadota</taxon>
        <taxon>Alphaproteobacteria</taxon>
        <taxon>Hyphomicrobiales</taxon>
        <taxon>Nitrobacteraceae</taxon>
        <taxon>Bradyrhizobium</taxon>
    </lineage>
</organism>
<dbReference type="EMBL" id="CP088102">
    <property type="protein sequence ID" value="UFW92112.1"/>
    <property type="molecule type" value="Genomic_DNA"/>
</dbReference>
<evidence type="ECO:0000256" key="4">
    <source>
        <dbReference type="ARBA" id="ARBA00022519"/>
    </source>
</evidence>
<dbReference type="Pfam" id="PF13379">
    <property type="entry name" value="NMT1_2"/>
    <property type="match status" value="1"/>
</dbReference>
<dbReference type="Proteomes" id="UP001430990">
    <property type="component" value="Plasmid pCC829_2"/>
</dbReference>
<evidence type="ECO:0000313" key="8">
    <source>
        <dbReference type="EMBL" id="UFW92112.1"/>
    </source>
</evidence>
<name>A0ABY3R3H2_9BRAD</name>
<evidence type="ECO:0000256" key="6">
    <source>
        <dbReference type="ARBA" id="ARBA00023136"/>
    </source>
</evidence>
<evidence type="ECO:0000256" key="3">
    <source>
        <dbReference type="ARBA" id="ARBA00022475"/>
    </source>
</evidence>
<dbReference type="PANTHER" id="PTHR30024">
    <property type="entry name" value="ALIPHATIC SULFONATES-BINDING PROTEIN-RELATED"/>
    <property type="match status" value="1"/>
</dbReference>
<dbReference type="PROSITE" id="PS51318">
    <property type="entry name" value="TAT"/>
    <property type="match status" value="1"/>
</dbReference>
<keyword evidence="3" id="KW-1003">Cell membrane</keyword>
<dbReference type="SUPFAM" id="SSF53850">
    <property type="entry name" value="Periplasmic binding protein-like II"/>
    <property type="match status" value="1"/>
</dbReference>
<geneLocation type="plasmid" evidence="8 9">
    <name>pCC829_2</name>
</geneLocation>
<dbReference type="Gene3D" id="3.40.190.10">
    <property type="entry name" value="Periplasmic binding protein-like II"/>
    <property type="match status" value="2"/>
</dbReference>
<reference evidence="8" key="1">
    <citation type="submission" date="2021-11" db="EMBL/GenBank/DDBJ databases">
        <title>Australian commercial rhizobial inoculants.</title>
        <authorList>
            <person name="Kohlmeier M.G."/>
            <person name="O'Hara G.W."/>
            <person name="Colombi E."/>
            <person name="Ramsay J.P."/>
            <person name="Terpolilli J."/>
        </authorList>
    </citation>
    <scope>NUCLEOTIDE SEQUENCE</scope>
    <source>
        <strain evidence="8">CC829</strain>
        <plasmid evidence="8">pCC829_2</plasmid>
    </source>
</reference>
<comment type="similarity">
    <text evidence="7">Belongs to the CmpA/NrtA family.</text>
</comment>
<gene>
    <name evidence="8" type="ORF">BjapCC829_48580</name>
</gene>
<evidence type="ECO:0000256" key="2">
    <source>
        <dbReference type="ARBA" id="ARBA00022448"/>
    </source>
</evidence>